<dbReference type="GO" id="GO:0005737">
    <property type="term" value="C:cytoplasm"/>
    <property type="evidence" value="ECO:0007669"/>
    <property type="project" value="TreeGrafter"/>
</dbReference>
<proteinExistence type="inferred from homology"/>
<evidence type="ECO:0000256" key="1">
    <source>
        <dbReference type="ARBA" id="ARBA00038211"/>
    </source>
</evidence>
<protein>
    <recommendedName>
        <fullName evidence="5">Choline kinase</fullName>
    </recommendedName>
</protein>
<evidence type="ECO:0008006" key="5">
    <source>
        <dbReference type="Google" id="ProtNLM"/>
    </source>
</evidence>
<feature type="region of interest" description="Disordered" evidence="2">
    <location>
        <begin position="1"/>
        <end position="69"/>
    </location>
</feature>
<reference evidence="3" key="1">
    <citation type="journal article" date="2023" name="Mol. Plant Microbe Interact.">
        <title>Elucidating the Obligate Nature and Biological Capacity of an Invasive Fungal Corn Pathogen.</title>
        <authorList>
            <person name="MacCready J.S."/>
            <person name="Roggenkamp E.M."/>
            <person name="Gdanetz K."/>
            <person name="Chilvers M.I."/>
        </authorList>
    </citation>
    <scope>NUCLEOTIDE SEQUENCE</scope>
    <source>
        <strain evidence="3">PM02</strain>
    </source>
</reference>
<dbReference type="GO" id="GO:0004103">
    <property type="term" value="F:choline kinase activity"/>
    <property type="evidence" value="ECO:0007669"/>
    <property type="project" value="TreeGrafter"/>
</dbReference>
<evidence type="ECO:0000256" key="2">
    <source>
        <dbReference type="SAM" id="MobiDB-lite"/>
    </source>
</evidence>
<dbReference type="Pfam" id="PF01633">
    <property type="entry name" value="Choline_kinase"/>
    <property type="match status" value="1"/>
</dbReference>
<keyword evidence="4" id="KW-1185">Reference proteome</keyword>
<comment type="caution">
    <text evidence="3">The sequence shown here is derived from an EMBL/GenBank/DDBJ whole genome shotgun (WGS) entry which is preliminary data.</text>
</comment>
<name>A0AAD9MG28_9PEZI</name>
<feature type="compositionally biased region" description="Basic and acidic residues" evidence="2">
    <location>
        <begin position="17"/>
        <end position="27"/>
    </location>
</feature>
<feature type="compositionally biased region" description="Polar residues" evidence="2">
    <location>
        <begin position="1"/>
        <end position="16"/>
    </location>
</feature>
<dbReference type="Gene3D" id="3.90.1200.10">
    <property type="match status" value="1"/>
</dbReference>
<sequence length="430" mass="48858">MSTPGSTTSAQPSRSVLKTEGDIDREPPLATSAMNKGVQIAEPETSAPAPEEHELEKKTSRTKAAPETSKQIAKRMRELHDGVELLEEEKDAGPNVWSNWDRWLDQVEKTMLFLDQRVLSGTVGPSRGPGDSWKSCGLICGVQWAEFKAMVEKYRNFLGQHYGESRALREQLVFAHNDTQYGNILRVRPNDQRSPLLQPANEHKQLIVIDFEYAAANVPGLEFVNHFSEWTYDYHHPTAPWSCDVTRYPTVEEQRRFIKAYVDHRPRLSYSSQPETGTDTTTGLPPLETPPTSALGGEGGMLLRSTSPTNSIREFMLDGRMPPDAYREEERRREEDSERRIAELMQETKLWRVANSAQWVAWGIVQAKVPGLAEVKEDEGEEEAASDEFDYLAYAHERATFFWGDCVLMGLVKLEDLPDSLRERIKLVEY</sequence>
<dbReference type="Proteomes" id="UP001217918">
    <property type="component" value="Unassembled WGS sequence"/>
</dbReference>
<dbReference type="EMBL" id="JAQQPM010000009">
    <property type="protein sequence ID" value="KAK2075107.1"/>
    <property type="molecule type" value="Genomic_DNA"/>
</dbReference>
<dbReference type="GO" id="GO:0006646">
    <property type="term" value="P:phosphatidylethanolamine biosynthetic process"/>
    <property type="evidence" value="ECO:0007669"/>
    <property type="project" value="TreeGrafter"/>
</dbReference>
<feature type="region of interest" description="Disordered" evidence="2">
    <location>
        <begin position="268"/>
        <end position="300"/>
    </location>
</feature>
<dbReference type="GO" id="GO:0004305">
    <property type="term" value="F:ethanolamine kinase activity"/>
    <property type="evidence" value="ECO:0007669"/>
    <property type="project" value="TreeGrafter"/>
</dbReference>
<organism evidence="3 4">
    <name type="scientific">Phyllachora maydis</name>
    <dbReference type="NCBI Taxonomy" id="1825666"/>
    <lineage>
        <taxon>Eukaryota</taxon>
        <taxon>Fungi</taxon>
        <taxon>Dikarya</taxon>
        <taxon>Ascomycota</taxon>
        <taxon>Pezizomycotina</taxon>
        <taxon>Sordariomycetes</taxon>
        <taxon>Sordariomycetidae</taxon>
        <taxon>Phyllachorales</taxon>
        <taxon>Phyllachoraceae</taxon>
        <taxon>Phyllachora</taxon>
    </lineage>
</organism>
<dbReference type="AlphaFoldDB" id="A0AAD9MG28"/>
<evidence type="ECO:0000313" key="3">
    <source>
        <dbReference type="EMBL" id="KAK2075107.1"/>
    </source>
</evidence>
<gene>
    <name evidence="3" type="ORF">P8C59_009261</name>
</gene>
<dbReference type="InterPro" id="IPR011009">
    <property type="entry name" value="Kinase-like_dom_sf"/>
</dbReference>
<dbReference type="PANTHER" id="PTHR22603:SF93">
    <property type="entry name" value="RE24176P"/>
    <property type="match status" value="1"/>
</dbReference>
<feature type="compositionally biased region" description="Low complexity" evidence="2">
    <location>
        <begin position="274"/>
        <end position="292"/>
    </location>
</feature>
<dbReference type="SUPFAM" id="SSF56112">
    <property type="entry name" value="Protein kinase-like (PK-like)"/>
    <property type="match status" value="1"/>
</dbReference>
<dbReference type="PANTHER" id="PTHR22603">
    <property type="entry name" value="CHOLINE/ETHANOALAMINE KINASE"/>
    <property type="match status" value="1"/>
</dbReference>
<comment type="similarity">
    <text evidence="1">Belongs to the choline/ethanolamine kinase family.</text>
</comment>
<feature type="compositionally biased region" description="Basic and acidic residues" evidence="2">
    <location>
        <begin position="50"/>
        <end position="59"/>
    </location>
</feature>
<accession>A0AAD9MG28</accession>
<evidence type="ECO:0000313" key="4">
    <source>
        <dbReference type="Proteomes" id="UP001217918"/>
    </source>
</evidence>